<keyword evidence="3 7" id="KW-0479">Metal-binding</keyword>
<dbReference type="PANTHER" id="PTHR30600:SF10">
    <property type="entry name" value="BLL6722 PROTEIN"/>
    <property type="match status" value="1"/>
</dbReference>
<dbReference type="STRING" id="395019.BMULJ_04075"/>
<keyword evidence="6 7" id="KW-0408">Iron</keyword>
<dbReference type="HOGENOM" id="CLU_034652_0_0_4"/>
<keyword evidence="2 7" id="KW-0349">Heme</keyword>
<evidence type="ECO:0000256" key="2">
    <source>
        <dbReference type="ARBA" id="ARBA00022617"/>
    </source>
</evidence>
<proteinExistence type="predicted"/>
<reference evidence="10 11" key="1">
    <citation type="submission" date="2007-04" db="EMBL/GenBank/DDBJ databases">
        <title>Complete genome sequence of Burkholderia multivorans ATCC 17616.</title>
        <authorList>
            <person name="Ohtsubo Y."/>
            <person name="Yamashita A."/>
            <person name="Kurokawa K."/>
            <person name="Takami H."/>
            <person name="Yuhara S."/>
            <person name="Nishiyama E."/>
            <person name="Endo R."/>
            <person name="Miyazaki R."/>
            <person name="Ono A."/>
            <person name="Yano K."/>
            <person name="Ito M."/>
            <person name="Sota M."/>
            <person name="Yuji N."/>
            <person name="Hattori M."/>
            <person name="Tsuda M."/>
        </authorList>
    </citation>
    <scope>NUCLEOTIDE SEQUENCE [LARGE SCALE GENOMIC DNA]</scope>
    <source>
        <strain evidence="11">ATCC 17616 / 249</strain>
    </source>
</reference>
<gene>
    <name evidence="10" type="ordered locus">BMULJ_04075</name>
</gene>
<dbReference type="InterPro" id="IPR051395">
    <property type="entry name" value="Cytochrome_c_Peroxidase/MauG"/>
</dbReference>
<dbReference type="EMBL" id="AP009386">
    <property type="protein sequence ID" value="BAG45932.1"/>
    <property type="molecule type" value="Genomic_DNA"/>
</dbReference>
<dbReference type="InterPro" id="IPR009056">
    <property type="entry name" value="Cyt_c-like_dom"/>
</dbReference>
<organism evidence="10 11">
    <name type="scientific">Burkholderia multivorans (strain ATCC 17616 / 249)</name>
    <dbReference type="NCBI Taxonomy" id="395019"/>
    <lineage>
        <taxon>Bacteria</taxon>
        <taxon>Pseudomonadati</taxon>
        <taxon>Pseudomonadota</taxon>
        <taxon>Betaproteobacteria</taxon>
        <taxon>Burkholderiales</taxon>
        <taxon>Burkholderiaceae</taxon>
        <taxon>Burkholderia</taxon>
        <taxon>Burkholderia cepacia complex</taxon>
    </lineage>
</organism>
<feature type="domain" description="Cytochrome c" evidence="9">
    <location>
        <begin position="63"/>
        <end position="200"/>
    </location>
</feature>
<dbReference type="RefSeq" id="WP_012217151.1">
    <property type="nucleotide sequence ID" value="NC_010086.1"/>
</dbReference>
<dbReference type="AlphaFoldDB" id="A0A0H3KL18"/>
<evidence type="ECO:0000313" key="10">
    <source>
        <dbReference type="EMBL" id="BAG45932.1"/>
    </source>
</evidence>
<dbReference type="InterPro" id="IPR004852">
    <property type="entry name" value="Di-haem_cyt_c_peroxidsae"/>
</dbReference>
<dbReference type="GO" id="GO:0020037">
    <property type="term" value="F:heme binding"/>
    <property type="evidence" value="ECO:0007669"/>
    <property type="project" value="InterPro"/>
</dbReference>
<keyword evidence="4 8" id="KW-0732">Signal</keyword>
<dbReference type="eggNOG" id="COG1858">
    <property type="taxonomic scope" value="Bacteria"/>
</dbReference>
<feature type="chain" id="PRO_5002613760" evidence="8">
    <location>
        <begin position="20"/>
        <end position="458"/>
    </location>
</feature>
<dbReference type="Gene3D" id="1.10.760.10">
    <property type="entry name" value="Cytochrome c-like domain"/>
    <property type="match status" value="2"/>
</dbReference>
<evidence type="ECO:0000256" key="5">
    <source>
        <dbReference type="ARBA" id="ARBA00023002"/>
    </source>
</evidence>
<dbReference type="PROSITE" id="PS51007">
    <property type="entry name" value="CYTC"/>
    <property type="match status" value="2"/>
</dbReference>
<evidence type="ECO:0000256" key="7">
    <source>
        <dbReference type="PROSITE-ProRule" id="PRU00433"/>
    </source>
</evidence>
<name>A0A0H3KL18_BURM1</name>
<dbReference type="Pfam" id="PF03150">
    <property type="entry name" value="CCP_MauG"/>
    <property type="match status" value="1"/>
</dbReference>
<evidence type="ECO:0000256" key="1">
    <source>
        <dbReference type="ARBA" id="ARBA00004196"/>
    </source>
</evidence>
<keyword evidence="11" id="KW-1185">Reference proteome</keyword>
<protein>
    <submittedName>
        <fullName evidence="10">Cytochrome c peroxidase</fullName>
    </submittedName>
</protein>
<comment type="subcellular location">
    <subcellularLocation>
        <location evidence="1">Cell envelope</location>
    </subcellularLocation>
</comment>
<dbReference type="SUPFAM" id="SSF46626">
    <property type="entry name" value="Cytochrome c"/>
    <property type="match status" value="2"/>
</dbReference>
<sequence>MLLACAAATLAGLALTASAAPPSETVLLPGAPPSRVVGIVGNGTPQVAGKIDAATARFAPDPTLVALGRRIFFDTRLSEPRGMSCAGCHDPGRAFAPTLSAASLAGPGVPQGSRPGRFSARNAPSLLYVRYVPRRHFYQDDDAPAPSPFGGLFSDGRADTLAEQIRGPLFDPNEMNNRSPAALLRKVDATDLGADLAARFGVSVRRDPEQLVRALGTAVEAYLQSDEMAPFTSRFDAYLRTRTPLAPAEMRGLALFRNPDKGNCMSCHTLSDTSSRPERSLFTDFGYDAIAVPRNRALAANRDPRHFDNGLCDTARRLRWPEPTQWCGYLRTPGLRNVAVKQTFMHNGVFANLRDAVAFYNTRSTDPRRWYHGAATFDDVPAAYRGNINVNSTPMNRRPGTVPALTDAEIDDIVAFLGTLTDARYERLAAARGGTAADATRSAAPASAVRAAAAAPVR</sequence>
<feature type="signal peptide" evidence="8">
    <location>
        <begin position="1"/>
        <end position="19"/>
    </location>
</feature>
<evidence type="ECO:0000256" key="8">
    <source>
        <dbReference type="SAM" id="SignalP"/>
    </source>
</evidence>
<dbReference type="Proteomes" id="UP000008815">
    <property type="component" value="Chromosome 2"/>
</dbReference>
<accession>A0A0H3KL18</accession>
<dbReference type="GO" id="GO:0030313">
    <property type="term" value="C:cell envelope"/>
    <property type="evidence" value="ECO:0007669"/>
    <property type="project" value="UniProtKB-SubCell"/>
</dbReference>
<evidence type="ECO:0000256" key="3">
    <source>
        <dbReference type="ARBA" id="ARBA00022723"/>
    </source>
</evidence>
<evidence type="ECO:0000256" key="4">
    <source>
        <dbReference type="ARBA" id="ARBA00022729"/>
    </source>
</evidence>
<dbReference type="PANTHER" id="PTHR30600">
    <property type="entry name" value="CYTOCHROME C PEROXIDASE-RELATED"/>
    <property type="match status" value="1"/>
</dbReference>
<dbReference type="GO" id="GO:0046872">
    <property type="term" value="F:metal ion binding"/>
    <property type="evidence" value="ECO:0007669"/>
    <property type="project" value="UniProtKB-KW"/>
</dbReference>
<feature type="domain" description="Cytochrome c" evidence="9">
    <location>
        <begin position="247"/>
        <end position="421"/>
    </location>
</feature>
<evidence type="ECO:0000313" key="11">
    <source>
        <dbReference type="Proteomes" id="UP000008815"/>
    </source>
</evidence>
<keyword evidence="5" id="KW-0560">Oxidoreductase</keyword>
<dbReference type="KEGG" id="bmj:BMULJ_04075"/>
<evidence type="ECO:0000259" key="9">
    <source>
        <dbReference type="PROSITE" id="PS51007"/>
    </source>
</evidence>
<evidence type="ECO:0000256" key="6">
    <source>
        <dbReference type="ARBA" id="ARBA00023004"/>
    </source>
</evidence>
<dbReference type="GO" id="GO:0009055">
    <property type="term" value="F:electron transfer activity"/>
    <property type="evidence" value="ECO:0007669"/>
    <property type="project" value="InterPro"/>
</dbReference>
<dbReference type="GO" id="GO:0004130">
    <property type="term" value="F:cytochrome-c peroxidase activity"/>
    <property type="evidence" value="ECO:0007669"/>
    <property type="project" value="TreeGrafter"/>
</dbReference>
<dbReference type="InterPro" id="IPR036909">
    <property type="entry name" value="Cyt_c-like_dom_sf"/>
</dbReference>
<keyword evidence="10" id="KW-0575">Peroxidase</keyword>
<dbReference type="KEGG" id="bmu:Bmul_4434"/>